<feature type="non-terminal residue" evidence="1">
    <location>
        <position position="1"/>
    </location>
</feature>
<reference evidence="1" key="1">
    <citation type="journal article" date="2014" name="Front. Microbiol.">
        <title>High frequency of phylogenetically diverse reductive dehalogenase-homologous genes in deep subseafloor sedimentary metagenomes.</title>
        <authorList>
            <person name="Kawai M."/>
            <person name="Futagami T."/>
            <person name="Toyoda A."/>
            <person name="Takaki Y."/>
            <person name="Nishi S."/>
            <person name="Hori S."/>
            <person name="Arai W."/>
            <person name="Tsubouchi T."/>
            <person name="Morono Y."/>
            <person name="Uchiyama I."/>
            <person name="Ito T."/>
            <person name="Fujiyama A."/>
            <person name="Inagaki F."/>
            <person name="Takami H."/>
        </authorList>
    </citation>
    <scope>NUCLEOTIDE SEQUENCE</scope>
    <source>
        <strain evidence="1">Expedition CK06-06</strain>
    </source>
</reference>
<protein>
    <submittedName>
        <fullName evidence="1">Uncharacterized protein</fullName>
    </submittedName>
</protein>
<accession>X1QEA2</accession>
<dbReference type="EMBL" id="BARV01027817">
    <property type="protein sequence ID" value="GAI41594.1"/>
    <property type="molecule type" value="Genomic_DNA"/>
</dbReference>
<dbReference type="AlphaFoldDB" id="X1QEA2"/>
<comment type="caution">
    <text evidence="1">The sequence shown here is derived from an EMBL/GenBank/DDBJ whole genome shotgun (WGS) entry which is preliminary data.</text>
</comment>
<organism evidence="1">
    <name type="scientific">marine sediment metagenome</name>
    <dbReference type="NCBI Taxonomy" id="412755"/>
    <lineage>
        <taxon>unclassified sequences</taxon>
        <taxon>metagenomes</taxon>
        <taxon>ecological metagenomes</taxon>
    </lineage>
</organism>
<gene>
    <name evidence="1" type="ORF">S06H3_44684</name>
</gene>
<evidence type="ECO:0000313" key="1">
    <source>
        <dbReference type="EMBL" id="GAI41594.1"/>
    </source>
</evidence>
<name>X1QEA2_9ZZZZ</name>
<proteinExistence type="predicted"/>
<sequence length="184" mass="21180">GIYTGDDIERIINDMWDENLLANNESNVNVKFDKLADNYRVITGLLVDLTPSWKLWIHVENNGADHYAGTKYCKVEHVAPENWRYYFEDLDEEEGETPDWDYDEPILLVEKIGSKLRITIEDYTSPYYSDIYYSGQLLWSDVGGTGKNHVGENIEVDGVLQLEVSVYVRDPRGAARYSSTVELE</sequence>